<keyword evidence="1" id="KW-0812">Transmembrane</keyword>
<reference evidence="3" key="1">
    <citation type="submission" date="2017-09" db="EMBL/GenBank/DDBJ databases">
        <authorList>
            <person name="Varghese N."/>
            <person name="Submissions S."/>
        </authorList>
    </citation>
    <scope>NUCLEOTIDE SEQUENCE [LARGE SCALE GENOMIC DNA]</scope>
    <source>
        <strain evidence="3">DSM 15103</strain>
    </source>
</reference>
<dbReference type="PANTHER" id="PTHR37422:SF13">
    <property type="entry name" value="LIPOPOLYSACCHARIDE BIOSYNTHESIS PROTEIN PA4999-RELATED"/>
    <property type="match status" value="1"/>
</dbReference>
<dbReference type="Proteomes" id="UP000219036">
    <property type="component" value="Unassembled WGS sequence"/>
</dbReference>
<sequence length="390" mass="45322">MDYRLIYLYLLIISAFVSISVFEIFVVIGVIWAIYQIFKEKRLEGVLRYPVLVFSGVSVLSTVLFAPKMISKAVEEGVFQFLYFFKTGLKRESISRLLFFMVFIGILLFPVELYKFFKTGEFVPVWGSTFETGQFYGMFSLMALFFGFYFYYVGRKKLSFFMFFLTVFYFVILVLTHRRSPLLGYMIVGYLSFLVLYLNGYMKKILFWGANLILTVSLIGGYIYLSKTDVRFKILNGILLGEKEFNFQNLNRISNARIGIGIDAVNIIKNDIKEGNWINLLIGHGVRSGYYLPHQYSPKSWMKYESIFVISEFIEKGIIGLLAILTIFFIAFKRFVTTKIKDSFDIVALGLFVPLLIHLIGSVFTFFWDALLPLYLLLFKIGEVYFGKNR</sequence>
<dbReference type="EMBL" id="OBEI01000002">
    <property type="protein sequence ID" value="SNZ06139.1"/>
    <property type="molecule type" value="Genomic_DNA"/>
</dbReference>
<evidence type="ECO:0000313" key="2">
    <source>
        <dbReference type="EMBL" id="SNZ06139.1"/>
    </source>
</evidence>
<feature type="transmembrane region" description="Helical" evidence="1">
    <location>
        <begin position="158"/>
        <end position="175"/>
    </location>
</feature>
<keyword evidence="3" id="KW-1185">Reference proteome</keyword>
<feature type="transmembrane region" description="Helical" evidence="1">
    <location>
        <begin position="182"/>
        <end position="199"/>
    </location>
</feature>
<accession>A0A285N9M7</accession>
<feature type="transmembrane region" description="Helical" evidence="1">
    <location>
        <begin position="135"/>
        <end position="152"/>
    </location>
</feature>
<feature type="transmembrane region" description="Helical" evidence="1">
    <location>
        <begin position="6"/>
        <end position="34"/>
    </location>
</feature>
<keyword evidence="1" id="KW-0472">Membrane</keyword>
<proteinExistence type="predicted"/>
<dbReference type="PANTHER" id="PTHR37422">
    <property type="entry name" value="TEICHURONIC ACID BIOSYNTHESIS PROTEIN TUAE"/>
    <property type="match status" value="1"/>
</dbReference>
<dbReference type="AlphaFoldDB" id="A0A285N9M7"/>
<feature type="transmembrane region" description="Helical" evidence="1">
    <location>
        <begin position="205"/>
        <end position="225"/>
    </location>
</feature>
<evidence type="ECO:0000313" key="3">
    <source>
        <dbReference type="Proteomes" id="UP000219036"/>
    </source>
</evidence>
<feature type="transmembrane region" description="Helical" evidence="1">
    <location>
        <begin position="313"/>
        <end position="332"/>
    </location>
</feature>
<evidence type="ECO:0008006" key="4">
    <source>
        <dbReference type="Google" id="ProtNLM"/>
    </source>
</evidence>
<protein>
    <recommendedName>
        <fullName evidence="4">O-Antigen ligase</fullName>
    </recommendedName>
</protein>
<dbReference type="OrthoDB" id="10596at2"/>
<feature type="transmembrane region" description="Helical" evidence="1">
    <location>
        <begin position="46"/>
        <end position="66"/>
    </location>
</feature>
<feature type="transmembrane region" description="Helical" evidence="1">
    <location>
        <begin position="94"/>
        <end position="114"/>
    </location>
</feature>
<dbReference type="InterPro" id="IPR051533">
    <property type="entry name" value="WaaL-like"/>
</dbReference>
<evidence type="ECO:0000256" key="1">
    <source>
        <dbReference type="SAM" id="Phobius"/>
    </source>
</evidence>
<feature type="transmembrane region" description="Helical" evidence="1">
    <location>
        <begin position="344"/>
        <end position="368"/>
    </location>
</feature>
<organism evidence="2 3">
    <name type="scientific">Persephonella hydrogeniphila</name>
    <dbReference type="NCBI Taxonomy" id="198703"/>
    <lineage>
        <taxon>Bacteria</taxon>
        <taxon>Pseudomonadati</taxon>
        <taxon>Aquificota</taxon>
        <taxon>Aquificia</taxon>
        <taxon>Aquificales</taxon>
        <taxon>Hydrogenothermaceae</taxon>
        <taxon>Persephonella</taxon>
    </lineage>
</organism>
<name>A0A285N9M7_9AQUI</name>
<keyword evidence="1" id="KW-1133">Transmembrane helix</keyword>
<gene>
    <name evidence="2" type="ORF">SAMN06265182_0575</name>
</gene>
<dbReference type="RefSeq" id="WP_096999765.1">
    <property type="nucleotide sequence ID" value="NZ_OBEI01000002.1"/>
</dbReference>